<evidence type="ECO:0000313" key="1">
    <source>
        <dbReference type="EMBL" id="CAD5226430.1"/>
    </source>
</evidence>
<organism evidence="1 2">
    <name type="scientific">Bursaphelenchus okinawaensis</name>
    <dbReference type="NCBI Taxonomy" id="465554"/>
    <lineage>
        <taxon>Eukaryota</taxon>
        <taxon>Metazoa</taxon>
        <taxon>Ecdysozoa</taxon>
        <taxon>Nematoda</taxon>
        <taxon>Chromadorea</taxon>
        <taxon>Rhabditida</taxon>
        <taxon>Tylenchina</taxon>
        <taxon>Tylenchomorpha</taxon>
        <taxon>Aphelenchoidea</taxon>
        <taxon>Aphelenchoididae</taxon>
        <taxon>Bursaphelenchus</taxon>
    </lineage>
</organism>
<dbReference type="Proteomes" id="UP000614601">
    <property type="component" value="Unassembled WGS sequence"/>
</dbReference>
<proteinExistence type="predicted"/>
<protein>
    <submittedName>
        <fullName evidence="1">Uncharacterized protein</fullName>
    </submittedName>
</protein>
<name>A0A811LE25_9BILA</name>
<sequence length="169" mass="19236">MVYINRISGSRVSVLAGFHETNSRGDRYGAFFLAFEHDGERVLVRDYCQLKTINGREIHISLSRVGEIPAPPLQANYVDCQAVLIKVLDAGKRSLNEDLTPLLLSVDLNMERLRVTYGQRVFTNQGVIKALDLPDMVVLTRLTVAFGGKSYRVVPIWSWQYDYFSRYCT</sequence>
<dbReference type="AlphaFoldDB" id="A0A811LE25"/>
<keyword evidence="2" id="KW-1185">Reference proteome</keyword>
<dbReference type="Proteomes" id="UP000783686">
    <property type="component" value="Unassembled WGS sequence"/>
</dbReference>
<reference evidence="1" key="1">
    <citation type="submission" date="2020-09" db="EMBL/GenBank/DDBJ databases">
        <authorList>
            <person name="Kikuchi T."/>
        </authorList>
    </citation>
    <scope>NUCLEOTIDE SEQUENCE</scope>
    <source>
        <strain evidence="1">SH1</strain>
    </source>
</reference>
<evidence type="ECO:0000313" key="2">
    <source>
        <dbReference type="Proteomes" id="UP000614601"/>
    </source>
</evidence>
<gene>
    <name evidence="1" type="ORF">BOKJ2_LOCUS12074</name>
</gene>
<dbReference type="EMBL" id="CAJFCW020000005">
    <property type="protein sequence ID" value="CAG9122167.1"/>
    <property type="molecule type" value="Genomic_DNA"/>
</dbReference>
<dbReference type="EMBL" id="CAJFDH010000005">
    <property type="protein sequence ID" value="CAD5226430.1"/>
    <property type="molecule type" value="Genomic_DNA"/>
</dbReference>
<accession>A0A811LE25</accession>
<comment type="caution">
    <text evidence="1">The sequence shown here is derived from an EMBL/GenBank/DDBJ whole genome shotgun (WGS) entry which is preliminary data.</text>
</comment>